<dbReference type="Pfam" id="PF00072">
    <property type="entry name" value="Response_reg"/>
    <property type="match status" value="1"/>
</dbReference>
<dbReference type="PANTHER" id="PTHR48111">
    <property type="entry name" value="REGULATOR OF RPOS"/>
    <property type="match status" value="1"/>
</dbReference>
<dbReference type="GO" id="GO:0000976">
    <property type="term" value="F:transcription cis-regulatory region binding"/>
    <property type="evidence" value="ECO:0007669"/>
    <property type="project" value="TreeGrafter"/>
</dbReference>
<evidence type="ECO:0000256" key="5">
    <source>
        <dbReference type="PROSITE-ProRule" id="PRU01091"/>
    </source>
</evidence>
<dbReference type="SMART" id="SM00448">
    <property type="entry name" value="REC"/>
    <property type="match status" value="1"/>
</dbReference>
<keyword evidence="9" id="KW-1185">Reference proteome</keyword>
<dbReference type="SUPFAM" id="SSF52172">
    <property type="entry name" value="CheY-like"/>
    <property type="match status" value="1"/>
</dbReference>
<evidence type="ECO:0000256" key="3">
    <source>
        <dbReference type="ARBA" id="ARBA00023125"/>
    </source>
</evidence>
<evidence type="ECO:0000256" key="1">
    <source>
        <dbReference type="ARBA" id="ARBA00022553"/>
    </source>
</evidence>
<dbReference type="PROSITE" id="PS51755">
    <property type="entry name" value="OMPR_PHOB"/>
    <property type="match status" value="1"/>
</dbReference>
<dbReference type="GO" id="GO:0032993">
    <property type="term" value="C:protein-DNA complex"/>
    <property type="evidence" value="ECO:0007669"/>
    <property type="project" value="TreeGrafter"/>
</dbReference>
<keyword evidence="3 5" id="KW-0238">DNA-binding</keyword>
<evidence type="ECO:0000256" key="4">
    <source>
        <dbReference type="PROSITE-ProRule" id="PRU00169"/>
    </source>
</evidence>
<dbReference type="GO" id="GO:0000156">
    <property type="term" value="F:phosphorelay response regulator activity"/>
    <property type="evidence" value="ECO:0007669"/>
    <property type="project" value="TreeGrafter"/>
</dbReference>
<dbReference type="PROSITE" id="PS50110">
    <property type="entry name" value="RESPONSE_REGULATORY"/>
    <property type="match status" value="1"/>
</dbReference>
<dbReference type="AlphaFoldDB" id="A0A7K1SJB4"/>
<dbReference type="PANTHER" id="PTHR48111:SF40">
    <property type="entry name" value="PHOSPHATE REGULON TRANSCRIPTIONAL REGULATORY PROTEIN PHOB"/>
    <property type="match status" value="1"/>
</dbReference>
<proteinExistence type="predicted"/>
<dbReference type="InterPro" id="IPR001789">
    <property type="entry name" value="Sig_transdc_resp-reg_receiver"/>
</dbReference>
<dbReference type="GO" id="GO:0005829">
    <property type="term" value="C:cytosol"/>
    <property type="evidence" value="ECO:0007669"/>
    <property type="project" value="TreeGrafter"/>
</dbReference>
<dbReference type="SMART" id="SM00862">
    <property type="entry name" value="Trans_reg_C"/>
    <property type="match status" value="1"/>
</dbReference>
<feature type="domain" description="Response regulatory" evidence="6">
    <location>
        <begin position="5"/>
        <end position="119"/>
    </location>
</feature>
<dbReference type="Proteomes" id="UP000436006">
    <property type="component" value="Unassembled WGS sequence"/>
</dbReference>
<evidence type="ECO:0000256" key="2">
    <source>
        <dbReference type="ARBA" id="ARBA00023012"/>
    </source>
</evidence>
<dbReference type="GO" id="GO:0006355">
    <property type="term" value="P:regulation of DNA-templated transcription"/>
    <property type="evidence" value="ECO:0007669"/>
    <property type="project" value="InterPro"/>
</dbReference>
<dbReference type="InterPro" id="IPR036388">
    <property type="entry name" value="WH-like_DNA-bd_sf"/>
</dbReference>
<dbReference type="InterPro" id="IPR001867">
    <property type="entry name" value="OmpR/PhoB-type_DNA-bd"/>
</dbReference>
<keyword evidence="2" id="KW-0902">Two-component regulatory system</keyword>
<feature type="modified residue" description="4-aspartylphosphate" evidence="4">
    <location>
        <position position="54"/>
    </location>
</feature>
<dbReference type="InterPro" id="IPR039420">
    <property type="entry name" value="WalR-like"/>
</dbReference>
<protein>
    <submittedName>
        <fullName evidence="8">Response regulator</fullName>
    </submittedName>
</protein>
<dbReference type="Gene3D" id="1.10.10.10">
    <property type="entry name" value="Winged helix-like DNA-binding domain superfamily/Winged helix DNA-binding domain"/>
    <property type="match status" value="1"/>
</dbReference>
<name>A0A7K1SJB4_9BACT</name>
<sequence>MGPAKVMLVEDYPNLGYVIKDYLTFKGYKTTLFEDGEQAWRGFTESPFDICVLDIMLPKKNGFELLKAIRGSNAEIPVIFISARALDEDKITGLRLGADDYIVKPFSVEELYLRIEVFLNRPKKMQPVETVVQIGAYWFDYPNHQLNSASGSIQITHKEAQILKLLYTHLNQTVERETILQLIWGDTDYFMGRSLDVYLSRLRKYMLDDPSVEIVNVYGVGFKLAIRIAYP</sequence>
<evidence type="ECO:0000259" key="6">
    <source>
        <dbReference type="PROSITE" id="PS50110"/>
    </source>
</evidence>
<evidence type="ECO:0000259" key="7">
    <source>
        <dbReference type="PROSITE" id="PS51755"/>
    </source>
</evidence>
<gene>
    <name evidence="8" type="ORF">GO755_26745</name>
</gene>
<evidence type="ECO:0000313" key="8">
    <source>
        <dbReference type="EMBL" id="MVM33666.1"/>
    </source>
</evidence>
<keyword evidence="1 4" id="KW-0597">Phosphoprotein</keyword>
<feature type="domain" description="OmpR/PhoB-type" evidence="7">
    <location>
        <begin position="129"/>
        <end position="226"/>
    </location>
</feature>
<dbReference type="Gene3D" id="3.40.50.2300">
    <property type="match status" value="1"/>
</dbReference>
<comment type="caution">
    <text evidence="8">The sequence shown here is derived from an EMBL/GenBank/DDBJ whole genome shotgun (WGS) entry which is preliminary data.</text>
</comment>
<feature type="DNA-binding region" description="OmpR/PhoB-type" evidence="5">
    <location>
        <begin position="129"/>
        <end position="226"/>
    </location>
</feature>
<dbReference type="EMBL" id="WPIN01000012">
    <property type="protein sequence ID" value="MVM33666.1"/>
    <property type="molecule type" value="Genomic_DNA"/>
</dbReference>
<dbReference type="Pfam" id="PF00486">
    <property type="entry name" value="Trans_reg_C"/>
    <property type="match status" value="1"/>
</dbReference>
<reference evidence="8 9" key="1">
    <citation type="submission" date="2019-12" db="EMBL/GenBank/DDBJ databases">
        <title>Spirosoma sp. HMF4905 genome sequencing and assembly.</title>
        <authorList>
            <person name="Kang H."/>
            <person name="Cha I."/>
            <person name="Kim H."/>
            <person name="Joh K."/>
        </authorList>
    </citation>
    <scope>NUCLEOTIDE SEQUENCE [LARGE SCALE GENOMIC DNA]</scope>
    <source>
        <strain evidence="8 9">HMF4905</strain>
    </source>
</reference>
<organism evidence="8 9">
    <name type="scientific">Spirosoma arboris</name>
    <dbReference type="NCBI Taxonomy" id="2682092"/>
    <lineage>
        <taxon>Bacteria</taxon>
        <taxon>Pseudomonadati</taxon>
        <taxon>Bacteroidota</taxon>
        <taxon>Cytophagia</taxon>
        <taxon>Cytophagales</taxon>
        <taxon>Cytophagaceae</taxon>
        <taxon>Spirosoma</taxon>
    </lineage>
</organism>
<dbReference type="CDD" id="cd00383">
    <property type="entry name" value="trans_reg_C"/>
    <property type="match status" value="1"/>
</dbReference>
<dbReference type="RefSeq" id="WP_157588382.1">
    <property type="nucleotide sequence ID" value="NZ_WPIN01000012.1"/>
</dbReference>
<evidence type="ECO:0000313" key="9">
    <source>
        <dbReference type="Proteomes" id="UP000436006"/>
    </source>
</evidence>
<accession>A0A7K1SJB4</accession>
<dbReference type="InterPro" id="IPR011006">
    <property type="entry name" value="CheY-like_superfamily"/>
</dbReference>
<dbReference type="Gene3D" id="6.10.250.690">
    <property type="match status" value="1"/>
</dbReference>
<dbReference type="CDD" id="cd17574">
    <property type="entry name" value="REC_OmpR"/>
    <property type="match status" value="1"/>
</dbReference>